<evidence type="ECO:0000259" key="1">
    <source>
        <dbReference type="Pfam" id="PF00724"/>
    </source>
</evidence>
<dbReference type="PANTHER" id="PTHR22893">
    <property type="entry name" value="NADH OXIDOREDUCTASE-RELATED"/>
    <property type="match status" value="1"/>
</dbReference>
<protein>
    <submittedName>
        <fullName evidence="2">Alkene reductase</fullName>
    </submittedName>
</protein>
<dbReference type="SUPFAM" id="SSF51395">
    <property type="entry name" value="FMN-linked oxidoreductases"/>
    <property type="match status" value="1"/>
</dbReference>
<dbReference type="InterPro" id="IPR013785">
    <property type="entry name" value="Aldolase_TIM"/>
</dbReference>
<dbReference type="Pfam" id="PF00724">
    <property type="entry name" value="Oxidored_FMN"/>
    <property type="match status" value="1"/>
</dbReference>
<dbReference type="PANTHER" id="PTHR22893:SF91">
    <property type="entry name" value="NADPH DEHYDROGENASE 2-RELATED"/>
    <property type="match status" value="1"/>
</dbReference>
<dbReference type="InterPro" id="IPR001155">
    <property type="entry name" value="OxRdtase_FMN_N"/>
</dbReference>
<dbReference type="EMBL" id="CP067977">
    <property type="protein sequence ID" value="QQQ19616.1"/>
    <property type="molecule type" value="Genomic_DNA"/>
</dbReference>
<organism evidence="2 3">
    <name type="scientific">Brevundimonas vitisensis</name>
    <dbReference type="NCBI Taxonomy" id="2800818"/>
    <lineage>
        <taxon>Bacteria</taxon>
        <taxon>Pseudomonadati</taxon>
        <taxon>Pseudomonadota</taxon>
        <taxon>Alphaproteobacteria</taxon>
        <taxon>Caulobacterales</taxon>
        <taxon>Caulobacteraceae</taxon>
        <taxon>Brevundimonas</taxon>
    </lineage>
</organism>
<dbReference type="InterPro" id="IPR045247">
    <property type="entry name" value="Oye-like"/>
</dbReference>
<dbReference type="Proteomes" id="UP000595448">
    <property type="component" value="Chromosome"/>
</dbReference>
<accession>A0ABX7BPX8</accession>
<name>A0ABX7BPX8_9CAUL</name>
<sequence length="368" mass="38888">MTTSSPLFTPIDLGALKLKNRIVMAPLTRSRAVEGEVPTPLAIEYYSQRASTGLIISEATQISRQGQGYPATPGIFTDAQVEGWKPITEAVHAKGGLMVAQLWHVGRVSVSAYQPDGGPGVAPSAIAAKGEAMKPDFSMTPFETPRALTVDEIQGVVADYVHAAEMAKKAGFDGVEVHAANGYLIDQFLKDGANQRDDQYGGSVENRARFLLEVVAAVVEVWGAGRVGVRLSPSNGANDTMDSDPAPIFLHVAAALKPFGLAYLHLIEGEPGTPMSIKGGAPQLAAQMREAFGGPLMLNGGLTRELAEKAMTEGRADLVSIGVPVLANPDLVERWRTGAELNAPDKDTFYGGGAKGYTDYPTLAETKA</sequence>
<proteinExistence type="predicted"/>
<keyword evidence="3" id="KW-1185">Reference proteome</keyword>
<gene>
    <name evidence="2" type="ORF">JIP62_05880</name>
</gene>
<dbReference type="CDD" id="cd02933">
    <property type="entry name" value="OYE_like_FMN"/>
    <property type="match status" value="1"/>
</dbReference>
<feature type="domain" description="NADH:flavin oxidoreductase/NADH oxidase N-terminal" evidence="1">
    <location>
        <begin position="7"/>
        <end position="341"/>
    </location>
</feature>
<dbReference type="RefSeq" id="WP_201103967.1">
    <property type="nucleotide sequence ID" value="NZ_CP067977.1"/>
</dbReference>
<evidence type="ECO:0000313" key="3">
    <source>
        <dbReference type="Proteomes" id="UP000595448"/>
    </source>
</evidence>
<dbReference type="Gene3D" id="3.20.20.70">
    <property type="entry name" value="Aldolase class I"/>
    <property type="match status" value="1"/>
</dbReference>
<reference evidence="2 3" key="1">
    <citation type="submission" date="2021-01" db="EMBL/GenBank/DDBJ databases">
        <title>Brevundimonas vitis sp. nov., an bacterium isolated from grape (Vitis vinifera).</title>
        <authorList>
            <person name="Jiang L."/>
            <person name="Lee J."/>
        </authorList>
    </citation>
    <scope>NUCLEOTIDE SEQUENCE [LARGE SCALE GENOMIC DNA]</scope>
    <source>
        <strain evidence="2 3">GRTSA-9</strain>
    </source>
</reference>
<evidence type="ECO:0000313" key="2">
    <source>
        <dbReference type="EMBL" id="QQQ19616.1"/>
    </source>
</evidence>